<feature type="region of interest" description="Disordered" evidence="1">
    <location>
        <begin position="23"/>
        <end position="45"/>
    </location>
</feature>
<keyword evidence="4" id="KW-1185">Reference proteome</keyword>
<evidence type="ECO:0000313" key="4">
    <source>
        <dbReference type="Proteomes" id="UP001499938"/>
    </source>
</evidence>
<feature type="signal peptide" evidence="2">
    <location>
        <begin position="1"/>
        <end position="24"/>
    </location>
</feature>
<keyword evidence="2" id="KW-0732">Signal</keyword>
<dbReference type="RefSeq" id="WP_344088710.1">
    <property type="nucleotide sequence ID" value="NZ_BAAAPO010000062.1"/>
</dbReference>
<name>A0ABP4YGT2_9MICO</name>
<proteinExistence type="predicted"/>
<evidence type="ECO:0000256" key="2">
    <source>
        <dbReference type="SAM" id="SignalP"/>
    </source>
</evidence>
<protein>
    <recommendedName>
        <fullName evidence="5">Lipoprotein</fullName>
    </recommendedName>
</protein>
<reference evidence="4" key="1">
    <citation type="journal article" date="2019" name="Int. J. Syst. Evol. Microbiol.">
        <title>The Global Catalogue of Microorganisms (GCM) 10K type strain sequencing project: providing services to taxonomists for standard genome sequencing and annotation.</title>
        <authorList>
            <consortium name="The Broad Institute Genomics Platform"/>
            <consortium name="The Broad Institute Genome Sequencing Center for Infectious Disease"/>
            <person name="Wu L."/>
            <person name="Ma J."/>
        </authorList>
    </citation>
    <scope>NUCLEOTIDE SEQUENCE [LARGE SCALE GENOMIC DNA]</scope>
    <source>
        <strain evidence="4">JCM 15592</strain>
    </source>
</reference>
<evidence type="ECO:0000256" key="1">
    <source>
        <dbReference type="SAM" id="MobiDB-lite"/>
    </source>
</evidence>
<comment type="caution">
    <text evidence="3">The sequence shown here is derived from an EMBL/GenBank/DDBJ whole genome shotgun (WGS) entry which is preliminary data.</text>
</comment>
<feature type="compositionally biased region" description="Gly residues" evidence="1">
    <location>
        <begin position="27"/>
        <end position="42"/>
    </location>
</feature>
<organism evidence="3 4">
    <name type="scientific">Nostocoides veronense</name>
    <dbReference type="NCBI Taxonomy" id="330836"/>
    <lineage>
        <taxon>Bacteria</taxon>
        <taxon>Bacillati</taxon>
        <taxon>Actinomycetota</taxon>
        <taxon>Actinomycetes</taxon>
        <taxon>Micrococcales</taxon>
        <taxon>Intrasporangiaceae</taxon>
        <taxon>Nostocoides</taxon>
    </lineage>
</organism>
<sequence length="299" mass="29911">MNATPRRRSVLILAGLTLATSACGSESAGGGSANPTGEGTGSGMPADFTARAGAVAAALRSNGALTAYQNGVVLLGDAVRWGGFKDDKAKEAAGAGRAALALPTVATPGPRKVTFADGTSRSMRITSAESAAGLAITMPCGPAERCPLSLDGAKLVTADVLTNHGVAKAPFWEFTGGGMSEPLRVLALDAAELITWPTPELPAWQPDGITGAMALKSVDGAALTYEIGLGACDTGPAPLVMEAEDVVIVGGSFTPPKPGTACTANLISQPVSTTLSAPLGSRPLVDVATGGVVTTPMWR</sequence>
<evidence type="ECO:0000313" key="3">
    <source>
        <dbReference type="EMBL" id="GAA1808844.1"/>
    </source>
</evidence>
<feature type="chain" id="PRO_5046610651" description="Lipoprotein" evidence="2">
    <location>
        <begin position="25"/>
        <end position="299"/>
    </location>
</feature>
<dbReference type="EMBL" id="BAAAPO010000062">
    <property type="protein sequence ID" value="GAA1808844.1"/>
    <property type="molecule type" value="Genomic_DNA"/>
</dbReference>
<dbReference type="PROSITE" id="PS51257">
    <property type="entry name" value="PROKAR_LIPOPROTEIN"/>
    <property type="match status" value="1"/>
</dbReference>
<evidence type="ECO:0008006" key="5">
    <source>
        <dbReference type="Google" id="ProtNLM"/>
    </source>
</evidence>
<accession>A0ABP4YGT2</accession>
<gene>
    <name evidence="3" type="ORF">GCM10009811_35140</name>
</gene>
<dbReference type="Proteomes" id="UP001499938">
    <property type="component" value="Unassembled WGS sequence"/>
</dbReference>